<reference evidence="1" key="1">
    <citation type="journal article" date="2022" name="bioRxiv">
        <title>Population genetic analysis of Ophidiomyces ophidiicola, the causative agent of snake fungal disease, indicates recent introductions to the USA.</title>
        <authorList>
            <person name="Ladner J.T."/>
            <person name="Palmer J.M."/>
            <person name="Ettinger C.L."/>
            <person name="Stajich J.E."/>
            <person name="Farrell T.M."/>
            <person name="Glorioso B.M."/>
            <person name="Lawson B."/>
            <person name="Price S.J."/>
            <person name="Stengle A.G."/>
            <person name="Grear D.A."/>
            <person name="Lorch J.M."/>
        </authorList>
    </citation>
    <scope>NUCLEOTIDE SEQUENCE</scope>
    <source>
        <strain evidence="1">NWHC 24266-5</strain>
    </source>
</reference>
<protein>
    <submittedName>
        <fullName evidence="1">Uncharacterized protein</fullName>
    </submittedName>
</protein>
<organism evidence="1">
    <name type="scientific">Ophidiomyces ophidiicola</name>
    <dbReference type="NCBI Taxonomy" id="1387563"/>
    <lineage>
        <taxon>Eukaryota</taxon>
        <taxon>Fungi</taxon>
        <taxon>Dikarya</taxon>
        <taxon>Ascomycota</taxon>
        <taxon>Pezizomycotina</taxon>
        <taxon>Eurotiomycetes</taxon>
        <taxon>Eurotiomycetidae</taxon>
        <taxon>Onygenales</taxon>
        <taxon>Onygenaceae</taxon>
        <taxon>Ophidiomyces</taxon>
    </lineage>
</organism>
<accession>A0ACB8V471</accession>
<gene>
    <name evidence="1" type="ORF">LOY88_001314</name>
</gene>
<dbReference type="EMBL" id="JALBCA010000014">
    <property type="protein sequence ID" value="KAI2391013.1"/>
    <property type="molecule type" value="Genomic_DNA"/>
</dbReference>
<proteinExistence type="predicted"/>
<name>A0ACB8V471_9EURO</name>
<sequence length="431" mass="50092">MDYGDSSLDSWFDCTPHRGPVPFRRQHLEPYFVPQWIGNERSRIPCGEASFLGHVDWLPDGYLIDHLYDNWANDYTQPQSAGPWCSPGSRRDRPHDVHGNHIHHGPVNEARPNNSNDPYLANNVRETERCDLQDNLQSKLYAKGGDESLPLPRVQDADLFKSAYEVLQKCIEDLKTEHERIRDERVKLENLHNDFEFWLQKCSEIKSNYERGRKGASSRRKDQRKNCPGREELGSDASEQTLQEVHDDEEVETAFERYNVKWLQARLAEVGDAEIIDIPWPTQTLEVGGLSDIPVELRQCFRHPAIHAPDKSQLRQWNAFKFFLESFGLVPCKPDHYCGKTNLCVDSQCQLNFDIRFRGMWELSRVQELKTRLREEKRRWHPDGYRRKWQSKWRPAEEEESAKAVFNAVVRASFSCDSLLRQNGGLGSSGV</sequence>
<evidence type="ECO:0000313" key="1">
    <source>
        <dbReference type="EMBL" id="KAI2391013.1"/>
    </source>
</evidence>
<comment type="caution">
    <text evidence="1">The sequence shown here is derived from an EMBL/GenBank/DDBJ whole genome shotgun (WGS) entry which is preliminary data.</text>
</comment>